<reference evidence="2 3" key="1">
    <citation type="journal article" date="2011" name="Int. J. Syst. Evol. Microbiol.">
        <title>Hymenobacter yonginensis sp. nov., isolated from a mesotrophic artificial lake.</title>
        <authorList>
            <person name="Joung Y."/>
            <person name="Cho S.H."/>
            <person name="Kim H."/>
            <person name="Kim S.B."/>
            <person name="Joh K."/>
        </authorList>
    </citation>
    <scope>NUCLEOTIDE SEQUENCE [LARGE SCALE GENOMIC DNA]</scope>
    <source>
        <strain evidence="2 3">KCTC 22745</strain>
    </source>
</reference>
<name>A0ABY7PVF5_9BACT</name>
<proteinExistence type="predicted"/>
<dbReference type="RefSeq" id="WP_270129271.1">
    <property type="nucleotide sequence ID" value="NZ_CP115396.1"/>
</dbReference>
<dbReference type="Proteomes" id="UP001211872">
    <property type="component" value="Chromosome"/>
</dbReference>
<evidence type="ECO:0000313" key="3">
    <source>
        <dbReference type="Proteomes" id="UP001211872"/>
    </source>
</evidence>
<protein>
    <submittedName>
        <fullName evidence="2">Transposase</fullName>
    </submittedName>
</protein>
<sequence length="89" mass="9420">MDRSSGGFCMKVHAVVDALANCLHLVLTPGKAADSPQLSGLLAAQPSTVVADKAYDTNNILEAITLRQAAAVIPPEVNRLNQRDYFLAA</sequence>
<accession>A0ABY7PVF5</accession>
<dbReference type="EMBL" id="CP115396">
    <property type="protein sequence ID" value="WBO86645.1"/>
    <property type="molecule type" value="Genomic_DNA"/>
</dbReference>
<evidence type="ECO:0000313" key="2">
    <source>
        <dbReference type="EMBL" id="WBO86645.1"/>
    </source>
</evidence>
<feature type="domain" description="Transposase IS4-like" evidence="1">
    <location>
        <begin position="8"/>
        <end position="82"/>
    </location>
</feature>
<dbReference type="InterPro" id="IPR002559">
    <property type="entry name" value="Transposase_11"/>
</dbReference>
<gene>
    <name evidence="2" type="ORF">O9Z63_13020</name>
</gene>
<evidence type="ECO:0000259" key="1">
    <source>
        <dbReference type="Pfam" id="PF01609"/>
    </source>
</evidence>
<keyword evidence="3" id="KW-1185">Reference proteome</keyword>
<dbReference type="Pfam" id="PF01609">
    <property type="entry name" value="DDE_Tnp_1"/>
    <property type="match status" value="1"/>
</dbReference>
<organism evidence="2 3">
    <name type="scientific">Hymenobacter yonginensis</name>
    <dbReference type="NCBI Taxonomy" id="748197"/>
    <lineage>
        <taxon>Bacteria</taxon>
        <taxon>Pseudomonadati</taxon>
        <taxon>Bacteroidota</taxon>
        <taxon>Cytophagia</taxon>
        <taxon>Cytophagales</taxon>
        <taxon>Hymenobacteraceae</taxon>
        <taxon>Hymenobacter</taxon>
    </lineage>
</organism>